<accession>A0A1F4XIE3</accession>
<dbReference type="GO" id="GO:0030490">
    <property type="term" value="P:maturation of SSU-rRNA"/>
    <property type="evidence" value="ECO:0007669"/>
    <property type="project" value="UniProtKB-UniRule"/>
</dbReference>
<dbReference type="NCBIfam" id="TIGR00082">
    <property type="entry name" value="rbfA"/>
    <property type="match status" value="1"/>
</dbReference>
<gene>
    <name evidence="2" type="primary">rbfA</name>
    <name evidence="3" type="ORF">A2788_02265</name>
</gene>
<comment type="caution">
    <text evidence="3">The sequence shown here is derived from an EMBL/GenBank/DDBJ whole genome shotgun (WGS) entry which is preliminary data.</text>
</comment>
<dbReference type="AlphaFoldDB" id="A0A1F4XIE3"/>
<dbReference type="InterPro" id="IPR023799">
    <property type="entry name" value="RbfA_dom_sf"/>
</dbReference>
<comment type="subcellular location">
    <subcellularLocation>
        <location evidence="2">Cytoplasm</location>
    </subcellularLocation>
</comment>
<evidence type="ECO:0000256" key="2">
    <source>
        <dbReference type="HAMAP-Rule" id="MF_00003"/>
    </source>
</evidence>
<dbReference type="SUPFAM" id="SSF89919">
    <property type="entry name" value="Ribosome-binding factor A, RbfA"/>
    <property type="match status" value="1"/>
</dbReference>
<dbReference type="Proteomes" id="UP000177521">
    <property type="component" value="Unassembled WGS sequence"/>
</dbReference>
<dbReference type="PANTHER" id="PTHR33515:SF1">
    <property type="entry name" value="RIBOSOME-BINDING FACTOR A, CHLOROPLASTIC-RELATED"/>
    <property type="match status" value="1"/>
</dbReference>
<evidence type="ECO:0000256" key="1">
    <source>
        <dbReference type="ARBA" id="ARBA00022517"/>
    </source>
</evidence>
<comment type="subunit">
    <text evidence="2">Monomer. Binds 30S ribosomal subunits, but not 50S ribosomal subunits or 70S ribosomes.</text>
</comment>
<evidence type="ECO:0000313" key="4">
    <source>
        <dbReference type="Proteomes" id="UP000177521"/>
    </source>
</evidence>
<evidence type="ECO:0000313" key="3">
    <source>
        <dbReference type="EMBL" id="OGC81379.1"/>
    </source>
</evidence>
<keyword evidence="1 2" id="KW-0690">Ribosome biogenesis</keyword>
<dbReference type="InterPro" id="IPR000238">
    <property type="entry name" value="RbfA"/>
</dbReference>
<dbReference type="PROSITE" id="PS01319">
    <property type="entry name" value="RBFA"/>
    <property type="match status" value="1"/>
</dbReference>
<dbReference type="InterPro" id="IPR020053">
    <property type="entry name" value="Ribosome-bd_factorA_CS"/>
</dbReference>
<proteinExistence type="inferred from homology"/>
<keyword evidence="2" id="KW-0963">Cytoplasm</keyword>
<protein>
    <recommendedName>
        <fullName evidence="2">Ribosome-binding factor A</fullName>
    </recommendedName>
</protein>
<comment type="similarity">
    <text evidence="2">Belongs to the RbfA family.</text>
</comment>
<name>A0A1F4XIE3_9BACT</name>
<sequence>MSKRLERASSFLHQEVSRILPTFIHDKRLGLLTVSKVDLAADLGRALVWISVLGNEFPLETVESLLNKQAKGLQTTIAKSLAWKRTPKISFRIDHSGDYAQHIEQVLSGLEG</sequence>
<dbReference type="PANTHER" id="PTHR33515">
    <property type="entry name" value="RIBOSOME-BINDING FACTOR A, CHLOROPLASTIC-RELATED"/>
    <property type="match status" value="1"/>
</dbReference>
<dbReference type="EMBL" id="MEWS01000041">
    <property type="protein sequence ID" value="OGC81379.1"/>
    <property type="molecule type" value="Genomic_DNA"/>
</dbReference>
<comment type="function">
    <text evidence="2">One of several proteins that assist in the late maturation steps of the functional core of the 30S ribosomal subunit. Associates with free 30S ribosomal subunits (but not with 30S subunits that are part of 70S ribosomes or polysomes). Required for efficient processing of 16S rRNA. May interact with the 5'-terminal helix region of 16S rRNA.</text>
</comment>
<organism evidence="3 4">
    <name type="scientific">Candidatus Abawacabacteria bacterium RIFCSPHIGHO2_01_FULL_46_8</name>
    <dbReference type="NCBI Taxonomy" id="1817815"/>
    <lineage>
        <taxon>Bacteria</taxon>
        <taxon>Candidatus Abawacaibacteriota</taxon>
    </lineage>
</organism>
<dbReference type="InterPro" id="IPR015946">
    <property type="entry name" value="KH_dom-like_a/b"/>
</dbReference>
<dbReference type="GO" id="GO:0005829">
    <property type="term" value="C:cytosol"/>
    <property type="evidence" value="ECO:0007669"/>
    <property type="project" value="TreeGrafter"/>
</dbReference>
<reference evidence="3 4" key="1">
    <citation type="journal article" date="2016" name="Nat. Commun.">
        <title>Thousands of microbial genomes shed light on interconnected biogeochemical processes in an aquifer system.</title>
        <authorList>
            <person name="Anantharaman K."/>
            <person name="Brown C.T."/>
            <person name="Hug L.A."/>
            <person name="Sharon I."/>
            <person name="Castelle C.J."/>
            <person name="Probst A.J."/>
            <person name="Thomas B.C."/>
            <person name="Singh A."/>
            <person name="Wilkins M.J."/>
            <person name="Karaoz U."/>
            <person name="Brodie E.L."/>
            <person name="Williams K.H."/>
            <person name="Hubbard S.S."/>
            <person name="Banfield J.F."/>
        </authorList>
    </citation>
    <scope>NUCLEOTIDE SEQUENCE [LARGE SCALE GENOMIC DNA]</scope>
</reference>
<dbReference type="Gene3D" id="3.30.300.20">
    <property type="match status" value="1"/>
</dbReference>
<dbReference type="HAMAP" id="MF_00003">
    <property type="entry name" value="RbfA"/>
    <property type="match status" value="1"/>
</dbReference>
<dbReference type="Pfam" id="PF02033">
    <property type="entry name" value="RBFA"/>
    <property type="match status" value="1"/>
</dbReference>
<dbReference type="GO" id="GO:0043024">
    <property type="term" value="F:ribosomal small subunit binding"/>
    <property type="evidence" value="ECO:0007669"/>
    <property type="project" value="TreeGrafter"/>
</dbReference>